<feature type="transmembrane region" description="Helical" evidence="6">
    <location>
        <begin position="44"/>
        <end position="66"/>
    </location>
</feature>
<feature type="transmembrane region" description="Helical" evidence="6">
    <location>
        <begin position="291"/>
        <end position="311"/>
    </location>
</feature>
<feature type="region of interest" description="Disordered" evidence="7">
    <location>
        <begin position="386"/>
        <end position="413"/>
    </location>
</feature>
<name>A0ABC8RF92_9AQUA</name>
<protein>
    <recommendedName>
        <fullName evidence="6">WAT1-related protein</fullName>
    </recommendedName>
</protein>
<evidence type="ECO:0000256" key="5">
    <source>
        <dbReference type="ARBA" id="ARBA00023136"/>
    </source>
</evidence>
<proteinExistence type="inferred from homology"/>
<dbReference type="AlphaFoldDB" id="A0ABC8RF92"/>
<feature type="domain" description="EamA" evidence="8">
    <location>
        <begin position="17"/>
        <end position="156"/>
    </location>
</feature>
<feature type="domain" description="EamA" evidence="8">
    <location>
        <begin position="196"/>
        <end position="334"/>
    </location>
</feature>
<evidence type="ECO:0000256" key="2">
    <source>
        <dbReference type="ARBA" id="ARBA00007635"/>
    </source>
</evidence>
<evidence type="ECO:0000313" key="10">
    <source>
        <dbReference type="Proteomes" id="UP001642360"/>
    </source>
</evidence>
<evidence type="ECO:0000313" key="9">
    <source>
        <dbReference type="EMBL" id="CAK9143408.1"/>
    </source>
</evidence>
<dbReference type="GO" id="GO:0016020">
    <property type="term" value="C:membrane"/>
    <property type="evidence" value="ECO:0007669"/>
    <property type="project" value="UniProtKB-SubCell"/>
</dbReference>
<dbReference type="Pfam" id="PF00892">
    <property type="entry name" value="EamA"/>
    <property type="match status" value="2"/>
</dbReference>
<gene>
    <name evidence="9" type="ORF">ILEXP_LOCUS11120</name>
</gene>
<accession>A0ABC8RF92</accession>
<evidence type="ECO:0000256" key="1">
    <source>
        <dbReference type="ARBA" id="ARBA00004141"/>
    </source>
</evidence>
<keyword evidence="5 6" id="KW-0472">Membrane</keyword>
<evidence type="ECO:0000256" key="4">
    <source>
        <dbReference type="ARBA" id="ARBA00022989"/>
    </source>
</evidence>
<feature type="transmembrane region" description="Helical" evidence="6">
    <location>
        <begin position="317"/>
        <end position="336"/>
    </location>
</feature>
<feature type="transmembrane region" description="Helical" evidence="6">
    <location>
        <begin position="265"/>
        <end position="284"/>
    </location>
</feature>
<feature type="compositionally biased region" description="Acidic residues" evidence="7">
    <location>
        <begin position="392"/>
        <end position="402"/>
    </location>
</feature>
<feature type="transmembrane region" description="Helical" evidence="6">
    <location>
        <begin position="103"/>
        <end position="129"/>
    </location>
</feature>
<organism evidence="9 10">
    <name type="scientific">Ilex paraguariensis</name>
    <name type="common">yerba mate</name>
    <dbReference type="NCBI Taxonomy" id="185542"/>
    <lineage>
        <taxon>Eukaryota</taxon>
        <taxon>Viridiplantae</taxon>
        <taxon>Streptophyta</taxon>
        <taxon>Embryophyta</taxon>
        <taxon>Tracheophyta</taxon>
        <taxon>Spermatophyta</taxon>
        <taxon>Magnoliopsida</taxon>
        <taxon>eudicotyledons</taxon>
        <taxon>Gunneridae</taxon>
        <taxon>Pentapetalae</taxon>
        <taxon>asterids</taxon>
        <taxon>campanulids</taxon>
        <taxon>Aquifoliales</taxon>
        <taxon>Aquifoliaceae</taxon>
        <taxon>Ilex</taxon>
    </lineage>
</organism>
<dbReference type="PANTHER" id="PTHR31218">
    <property type="entry name" value="WAT1-RELATED PROTEIN"/>
    <property type="match status" value="1"/>
</dbReference>
<feature type="transmembrane region" description="Helical" evidence="6">
    <location>
        <begin position="21"/>
        <end position="38"/>
    </location>
</feature>
<keyword evidence="3 6" id="KW-0812">Transmembrane</keyword>
<feature type="transmembrane region" description="Helical" evidence="6">
    <location>
        <begin position="141"/>
        <end position="159"/>
    </location>
</feature>
<feature type="transmembrane region" description="Helical" evidence="6">
    <location>
        <begin position="226"/>
        <end position="245"/>
    </location>
</feature>
<feature type="transmembrane region" description="Helical" evidence="6">
    <location>
        <begin position="78"/>
        <end position="97"/>
    </location>
</feature>
<dbReference type="SUPFAM" id="SSF103481">
    <property type="entry name" value="Multidrug resistance efflux transporter EmrE"/>
    <property type="match status" value="2"/>
</dbReference>
<dbReference type="Proteomes" id="UP001642360">
    <property type="component" value="Unassembled WGS sequence"/>
</dbReference>
<dbReference type="InterPro" id="IPR030184">
    <property type="entry name" value="WAT1-related"/>
</dbReference>
<dbReference type="InterPro" id="IPR037185">
    <property type="entry name" value="EmrE-like"/>
</dbReference>
<comment type="caution">
    <text evidence="9">The sequence shown here is derived from an EMBL/GenBank/DDBJ whole genome shotgun (WGS) entry which is preliminary data.</text>
</comment>
<feature type="transmembrane region" description="Helical" evidence="6">
    <location>
        <begin position="195"/>
        <end position="214"/>
    </location>
</feature>
<comment type="subcellular location">
    <subcellularLocation>
        <location evidence="1 6">Membrane</location>
        <topology evidence="1 6">Multi-pass membrane protein</topology>
    </subcellularLocation>
</comment>
<keyword evidence="10" id="KW-1185">Reference proteome</keyword>
<evidence type="ECO:0000256" key="7">
    <source>
        <dbReference type="SAM" id="MobiDB-lite"/>
    </source>
</evidence>
<dbReference type="InterPro" id="IPR000620">
    <property type="entry name" value="EamA_dom"/>
</dbReference>
<evidence type="ECO:0000256" key="6">
    <source>
        <dbReference type="RuleBase" id="RU363077"/>
    </source>
</evidence>
<keyword evidence="4 6" id="KW-1133">Transmembrane helix</keyword>
<evidence type="ECO:0000259" key="8">
    <source>
        <dbReference type="Pfam" id="PF00892"/>
    </source>
</evidence>
<evidence type="ECO:0000256" key="3">
    <source>
        <dbReference type="ARBA" id="ARBA00022692"/>
    </source>
</evidence>
<reference evidence="9 10" key="1">
    <citation type="submission" date="2024-02" db="EMBL/GenBank/DDBJ databases">
        <authorList>
            <person name="Vignale AGUSTIN F."/>
            <person name="Sosa J E."/>
            <person name="Modenutti C."/>
        </authorList>
    </citation>
    <scope>NUCLEOTIDE SEQUENCE [LARGE SCALE GENOMIC DNA]</scope>
</reference>
<comment type="similarity">
    <text evidence="2 6">Belongs to the drug/metabolite transporter (DMT) superfamily. Plant drug/metabolite exporter (P-DME) (TC 2.A.7.4) family.</text>
</comment>
<sequence>MGTMGRICNTINDLKPAMMMVTAQIAIAGVNIFCKLAANDGMSLRVLVAYRFMFATATVLPLALCIERKKRPKLTWTVIGQGFTCALFGGSLAQNFYAQSLVLTSATFAAAITNLIPAITFIMAILFGLERLGWGTMAGKAKIVGTLMGIAGAMLLTFYKGIEINLWPTHVDLLHEGQHQVGHVAASHHKSINHILGPLLALACCFSTAFSLMIQAKMSQRYPCHYSSTALICMMGSLQAVIFAFCMERDWRQWKLGWNIRLLTVVYSGTIASGLMVTFIMFCVRMKGPLFVSVFSPLMLVVVAIASSLLLNEKLHFGSVAGGGIIVCALYLVLWGKSKEMKRIAQLMPSKSSRESDQVDNVVTSSVETRKRISISNIIGVAPNFLTMTDTDGSDNEEEEENAEKNPNPNVKV</sequence>
<dbReference type="EMBL" id="CAUOFW020001298">
    <property type="protein sequence ID" value="CAK9143408.1"/>
    <property type="molecule type" value="Genomic_DNA"/>
</dbReference>